<evidence type="ECO:0000313" key="3">
    <source>
        <dbReference type="Proteomes" id="UP001597145"/>
    </source>
</evidence>
<protein>
    <submittedName>
        <fullName evidence="2">N-acetyltransferase family protein</fullName>
    </submittedName>
</protein>
<sequence>MCSIEEASVPDAEEVAPIFAHYATTSVVTFETTPLPAESWAERIRSVRAAGLPFLVLVRDGEVRGFGYAAPWRPKPAYRHTVEVTIYLHPDDTGRGYGRRLLADLLARCADAGARQAIAVIADSGSPASERLHQAAGFAVVGRLSRVGHKHGRWVDTILMQRELAATG</sequence>
<proteinExistence type="predicted"/>
<dbReference type="Gene3D" id="3.40.630.30">
    <property type="match status" value="1"/>
</dbReference>
<evidence type="ECO:0000259" key="1">
    <source>
        <dbReference type="PROSITE" id="PS51186"/>
    </source>
</evidence>
<organism evidence="2 3">
    <name type="scientific">Pseudonocardia aurantiaca</name>
    <dbReference type="NCBI Taxonomy" id="75290"/>
    <lineage>
        <taxon>Bacteria</taxon>
        <taxon>Bacillati</taxon>
        <taxon>Actinomycetota</taxon>
        <taxon>Actinomycetes</taxon>
        <taxon>Pseudonocardiales</taxon>
        <taxon>Pseudonocardiaceae</taxon>
        <taxon>Pseudonocardia</taxon>
    </lineage>
</organism>
<gene>
    <name evidence="2" type="ORF">ACFSCY_08985</name>
</gene>
<keyword evidence="3" id="KW-1185">Reference proteome</keyword>
<dbReference type="Proteomes" id="UP001597145">
    <property type="component" value="Unassembled WGS sequence"/>
</dbReference>
<comment type="caution">
    <text evidence="2">The sequence shown here is derived from an EMBL/GenBank/DDBJ whole genome shotgun (WGS) entry which is preliminary data.</text>
</comment>
<dbReference type="RefSeq" id="WP_343981625.1">
    <property type="nucleotide sequence ID" value="NZ_BAAAJG010000015.1"/>
</dbReference>
<name>A0ABW4FI32_9PSEU</name>
<dbReference type="PANTHER" id="PTHR43072:SF8">
    <property type="entry name" value="ACYLTRANSFERASE FABY-RELATED"/>
    <property type="match status" value="1"/>
</dbReference>
<evidence type="ECO:0000313" key="2">
    <source>
        <dbReference type="EMBL" id="MFD1529574.1"/>
    </source>
</evidence>
<dbReference type="PROSITE" id="PS51186">
    <property type="entry name" value="GNAT"/>
    <property type="match status" value="1"/>
</dbReference>
<dbReference type="InterPro" id="IPR000182">
    <property type="entry name" value="GNAT_dom"/>
</dbReference>
<dbReference type="Pfam" id="PF00583">
    <property type="entry name" value="Acetyltransf_1"/>
    <property type="match status" value="1"/>
</dbReference>
<dbReference type="EMBL" id="JBHUCP010000005">
    <property type="protein sequence ID" value="MFD1529574.1"/>
    <property type="molecule type" value="Genomic_DNA"/>
</dbReference>
<accession>A0ABW4FI32</accession>
<dbReference type="InterPro" id="IPR016181">
    <property type="entry name" value="Acyl_CoA_acyltransferase"/>
</dbReference>
<dbReference type="SUPFAM" id="SSF55729">
    <property type="entry name" value="Acyl-CoA N-acyltransferases (Nat)"/>
    <property type="match status" value="1"/>
</dbReference>
<reference evidence="3" key="1">
    <citation type="journal article" date="2019" name="Int. J. Syst. Evol. Microbiol.">
        <title>The Global Catalogue of Microorganisms (GCM) 10K type strain sequencing project: providing services to taxonomists for standard genome sequencing and annotation.</title>
        <authorList>
            <consortium name="The Broad Institute Genomics Platform"/>
            <consortium name="The Broad Institute Genome Sequencing Center for Infectious Disease"/>
            <person name="Wu L."/>
            <person name="Ma J."/>
        </authorList>
    </citation>
    <scope>NUCLEOTIDE SEQUENCE [LARGE SCALE GENOMIC DNA]</scope>
    <source>
        <strain evidence="3">JCM 12165</strain>
    </source>
</reference>
<feature type="domain" description="N-acetyltransferase" evidence="1">
    <location>
        <begin position="2"/>
        <end position="165"/>
    </location>
</feature>
<dbReference type="PANTHER" id="PTHR43072">
    <property type="entry name" value="N-ACETYLTRANSFERASE"/>
    <property type="match status" value="1"/>
</dbReference>
<dbReference type="CDD" id="cd04301">
    <property type="entry name" value="NAT_SF"/>
    <property type="match status" value="1"/>
</dbReference>